<feature type="domain" description="DUF2027" evidence="2">
    <location>
        <begin position="101"/>
        <end position="233"/>
    </location>
</feature>
<dbReference type="AlphaFoldDB" id="A0A1H5U259"/>
<organism evidence="3 4">
    <name type="scientific">Xylanibacter ruminicola</name>
    <name type="common">Prevotella ruminicola</name>
    <dbReference type="NCBI Taxonomy" id="839"/>
    <lineage>
        <taxon>Bacteria</taxon>
        <taxon>Pseudomonadati</taxon>
        <taxon>Bacteroidota</taxon>
        <taxon>Bacteroidia</taxon>
        <taxon>Bacteroidales</taxon>
        <taxon>Prevotellaceae</taxon>
        <taxon>Xylanibacter</taxon>
    </lineage>
</organism>
<dbReference type="EMBL" id="FNUV01000003">
    <property type="protein sequence ID" value="SEF69194.1"/>
    <property type="molecule type" value="Genomic_DNA"/>
</dbReference>
<dbReference type="InterPro" id="IPR018598">
    <property type="entry name" value="DUF2027"/>
</dbReference>
<dbReference type="GeneID" id="32573236"/>
<name>A0A1H5U259_XYLRU</name>
<protein>
    <recommendedName>
        <fullName evidence="2">DUF2027 domain-containing protein</fullName>
    </recommendedName>
</protein>
<dbReference type="Proteomes" id="UP000236735">
    <property type="component" value="Unassembled WGS sequence"/>
</dbReference>
<sequence>MKIGDQVRFLSEIGGGRVAGFQGKNIVLVEDEDGFQMPMLKTEVVVVGEEDYDTKHVVEAKAQSAKATMKGSDEEEPENEPADKPITFKAKPEERAGGDKLSAYLAFVPMDMKELSQTRFESYLINDSNYYLRYVYLIAEGAAWSVRAEGEIEPNTKEYIEEFGREDLNTLEHCCIQLIAYKRDKHFLLKPTVNAQVRVDTVKFYKLHAFRENMFFEQPALIYTIIENDVQKVKL</sequence>
<evidence type="ECO:0000256" key="1">
    <source>
        <dbReference type="SAM" id="MobiDB-lite"/>
    </source>
</evidence>
<gene>
    <name evidence="3" type="ORF">SAMN05216354_1201</name>
</gene>
<dbReference type="Pfam" id="PF09640">
    <property type="entry name" value="DUF2027"/>
    <property type="match status" value="1"/>
</dbReference>
<evidence type="ECO:0000259" key="2">
    <source>
        <dbReference type="Pfam" id="PF09640"/>
    </source>
</evidence>
<dbReference type="RefSeq" id="WP_051949824.1">
    <property type="nucleotide sequence ID" value="NZ_FNUV01000003.1"/>
</dbReference>
<reference evidence="3 4" key="1">
    <citation type="submission" date="2016-10" db="EMBL/GenBank/DDBJ databases">
        <authorList>
            <person name="de Groot N.N."/>
        </authorList>
    </citation>
    <scope>NUCLEOTIDE SEQUENCE [LARGE SCALE GENOMIC DNA]</scope>
    <source>
        <strain evidence="3 4">AR32</strain>
    </source>
</reference>
<accession>A0A1H5U259</accession>
<evidence type="ECO:0000313" key="4">
    <source>
        <dbReference type="Proteomes" id="UP000236735"/>
    </source>
</evidence>
<proteinExistence type="predicted"/>
<dbReference type="SUPFAM" id="SSF158949">
    <property type="entry name" value="Smr-associated domain-like"/>
    <property type="match status" value="1"/>
</dbReference>
<feature type="region of interest" description="Disordered" evidence="1">
    <location>
        <begin position="64"/>
        <end position="94"/>
    </location>
</feature>
<evidence type="ECO:0000313" key="3">
    <source>
        <dbReference type="EMBL" id="SEF69194.1"/>
    </source>
</evidence>
<dbReference type="InterPro" id="IPR036781">
    <property type="entry name" value="Smr_assoc-like_sf"/>
</dbReference>
<dbReference type="Gene3D" id="2.60.40.1600">
    <property type="entry name" value="Smr-associated-like"/>
    <property type="match status" value="1"/>
</dbReference>